<dbReference type="AlphaFoldDB" id="A0A2T2P2A6"/>
<feature type="chain" id="PRO_5015685446" description="Secreted protein" evidence="1">
    <location>
        <begin position="29"/>
        <end position="93"/>
    </location>
</feature>
<keyword evidence="3" id="KW-1185">Reference proteome</keyword>
<evidence type="ECO:0000256" key="1">
    <source>
        <dbReference type="SAM" id="SignalP"/>
    </source>
</evidence>
<evidence type="ECO:0008006" key="4">
    <source>
        <dbReference type="Google" id="ProtNLM"/>
    </source>
</evidence>
<dbReference type="Proteomes" id="UP000240883">
    <property type="component" value="Unassembled WGS sequence"/>
</dbReference>
<gene>
    <name evidence="2" type="ORF">BS50DRAFT_232534</name>
</gene>
<feature type="signal peptide" evidence="1">
    <location>
        <begin position="1"/>
        <end position="28"/>
    </location>
</feature>
<evidence type="ECO:0000313" key="3">
    <source>
        <dbReference type="Proteomes" id="UP000240883"/>
    </source>
</evidence>
<organism evidence="2 3">
    <name type="scientific">Corynespora cassiicola Philippines</name>
    <dbReference type="NCBI Taxonomy" id="1448308"/>
    <lineage>
        <taxon>Eukaryota</taxon>
        <taxon>Fungi</taxon>
        <taxon>Dikarya</taxon>
        <taxon>Ascomycota</taxon>
        <taxon>Pezizomycotina</taxon>
        <taxon>Dothideomycetes</taxon>
        <taxon>Pleosporomycetidae</taxon>
        <taxon>Pleosporales</taxon>
        <taxon>Corynesporascaceae</taxon>
        <taxon>Corynespora</taxon>
    </lineage>
</organism>
<keyword evidence="1" id="KW-0732">Signal</keyword>
<sequence length="93" mass="9992">MHSNAGISRVRFAIEFWTLATQACGAATAPGGGREAPGCDVAVTTCWSRCVTAGRSPGEGTVGDVGEWHSRALRLRGRYARLRKCDIWDRGRG</sequence>
<reference evidence="2 3" key="1">
    <citation type="journal article" date="2018" name="Front. Microbiol.">
        <title>Genome-Wide Analysis of Corynespora cassiicola Leaf Fall Disease Putative Effectors.</title>
        <authorList>
            <person name="Lopez D."/>
            <person name="Ribeiro S."/>
            <person name="Label P."/>
            <person name="Fumanal B."/>
            <person name="Venisse J.S."/>
            <person name="Kohler A."/>
            <person name="de Oliveira R.R."/>
            <person name="Labutti K."/>
            <person name="Lipzen A."/>
            <person name="Lail K."/>
            <person name="Bauer D."/>
            <person name="Ohm R.A."/>
            <person name="Barry K.W."/>
            <person name="Spatafora J."/>
            <person name="Grigoriev I.V."/>
            <person name="Martin F.M."/>
            <person name="Pujade-Renaud V."/>
        </authorList>
    </citation>
    <scope>NUCLEOTIDE SEQUENCE [LARGE SCALE GENOMIC DNA]</scope>
    <source>
        <strain evidence="2 3">Philippines</strain>
    </source>
</reference>
<protein>
    <recommendedName>
        <fullName evidence="4">Secreted protein</fullName>
    </recommendedName>
</protein>
<evidence type="ECO:0000313" key="2">
    <source>
        <dbReference type="EMBL" id="PSN71636.1"/>
    </source>
</evidence>
<name>A0A2T2P2A6_CORCC</name>
<dbReference type="EMBL" id="KZ678130">
    <property type="protein sequence ID" value="PSN71636.1"/>
    <property type="molecule type" value="Genomic_DNA"/>
</dbReference>
<proteinExistence type="predicted"/>
<accession>A0A2T2P2A6</accession>